<keyword evidence="1" id="KW-1133">Transmembrane helix</keyword>
<sequence length="194" mass="21305">MSLRRNGSLKHKSRAGFTLVELVIGIVTLGIALSVLTALVFPQARQSTVPFQQMKAAQLGQSLLDEILNKAFDEQSIRPGALRCDENVGEPDFVACTSQSNLGSEESARSEYNDVDDFHELELSISQLEDTLGRSLEPFFTGFSASVRVFYDADLSGTVNTSTPQDTALFKRIEVTIQLPDNSEAVFSAYRGNY</sequence>
<keyword evidence="3" id="KW-1185">Reference proteome</keyword>
<protein>
    <submittedName>
        <fullName evidence="2">Type II secretion system protein</fullName>
    </submittedName>
</protein>
<dbReference type="AlphaFoldDB" id="A0A552X607"/>
<keyword evidence="1" id="KW-0812">Transmembrane</keyword>
<reference evidence="2 3" key="1">
    <citation type="submission" date="2019-07" db="EMBL/GenBank/DDBJ databases">
        <authorList>
            <person name="Yang M."/>
            <person name="Zhao D."/>
            <person name="Xiang H."/>
        </authorList>
    </citation>
    <scope>NUCLEOTIDE SEQUENCE [LARGE SCALE GENOMIC DNA]</scope>
    <source>
        <strain evidence="2 3">IM1326</strain>
    </source>
</reference>
<dbReference type="EMBL" id="VJWL01000001">
    <property type="protein sequence ID" value="TRW50461.1"/>
    <property type="molecule type" value="Genomic_DNA"/>
</dbReference>
<dbReference type="RefSeq" id="WP_143235484.1">
    <property type="nucleotide sequence ID" value="NZ_VJWL01000001.1"/>
</dbReference>
<dbReference type="OrthoDB" id="5593857at2"/>
<dbReference type="Proteomes" id="UP000320359">
    <property type="component" value="Unassembled WGS sequence"/>
</dbReference>
<dbReference type="PROSITE" id="PS00409">
    <property type="entry name" value="PROKAR_NTER_METHYL"/>
    <property type="match status" value="1"/>
</dbReference>
<proteinExistence type="predicted"/>
<accession>A0A552X607</accession>
<evidence type="ECO:0000313" key="3">
    <source>
        <dbReference type="Proteomes" id="UP000320359"/>
    </source>
</evidence>
<evidence type="ECO:0000313" key="2">
    <source>
        <dbReference type="EMBL" id="TRW50461.1"/>
    </source>
</evidence>
<comment type="caution">
    <text evidence="2">The sequence shown here is derived from an EMBL/GenBank/DDBJ whole genome shotgun (WGS) entry which is preliminary data.</text>
</comment>
<organism evidence="2 3">
    <name type="scientific">Aliidiomarina halalkaliphila</name>
    <dbReference type="NCBI Taxonomy" id="2593535"/>
    <lineage>
        <taxon>Bacteria</taxon>
        <taxon>Pseudomonadati</taxon>
        <taxon>Pseudomonadota</taxon>
        <taxon>Gammaproteobacteria</taxon>
        <taxon>Alteromonadales</taxon>
        <taxon>Idiomarinaceae</taxon>
        <taxon>Aliidiomarina</taxon>
    </lineage>
</organism>
<feature type="transmembrane region" description="Helical" evidence="1">
    <location>
        <begin position="20"/>
        <end position="41"/>
    </location>
</feature>
<gene>
    <name evidence="2" type="ORF">FM042_06450</name>
</gene>
<dbReference type="InterPro" id="IPR012902">
    <property type="entry name" value="N_methyl_site"/>
</dbReference>
<evidence type="ECO:0000256" key="1">
    <source>
        <dbReference type="SAM" id="Phobius"/>
    </source>
</evidence>
<keyword evidence="1" id="KW-0472">Membrane</keyword>
<name>A0A552X607_9GAMM</name>